<reference evidence="1" key="1">
    <citation type="submission" date="2018-10" db="EMBL/GenBank/DDBJ databases">
        <title>Hidden diversity of soil giant viruses.</title>
        <authorList>
            <person name="Schulz F."/>
            <person name="Alteio L."/>
            <person name="Goudeau D."/>
            <person name="Ryan E.M."/>
            <person name="Malmstrom R.R."/>
            <person name="Blanchard J."/>
            <person name="Woyke T."/>
        </authorList>
    </citation>
    <scope>NUCLEOTIDE SEQUENCE</scope>
    <source>
        <strain evidence="1">HYV1</strain>
    </source>
</reference>
<proteinExistence type="predicted"/>
<name>A0A3G5A673_9VIRU</name>
<dbReference type="EMBL" id="MK072383">
    <property type="protein sequence ID" value="AYV82522.1"/>
    <property type="molecule type" value="Genomic_DNA"/>
</dbReference>
<gene>
    <name evidence="1" type="ORF">Hyperionvirus1_101</name>
</gene>
<protein>
    <submittedName>
        <fullName evidence="1">Uncharacterized protein</fullName>
    </submittedName>
</protein>
<organism evidence="1">
    <name type="scientific">Hyperionvirus sp</name>
    <dbReference type="NCBI Taxonomy" id="2487770"/>
    <lineage>
        <taxon>Viruses</taxon>
        <taxon>Varidnaviria</taxon>
        <taxon>Bamfordvirae</taxon>
        <taxon>Nucleocytoviricota</taxon>
        <taxon>Megaviricetes</taxon>
        <taxon>Imitervirales</taxon>
        <taxon>Mimiviridae</taxon>
        <taxon>Klosneuvirinae</taxon>
    </lineage>
</organism>
<accession>A0A3G5A673</accession>
<sequence>MNDTVAFQYQIRLKLSEEKVATLSLEELEELDLKMTREKPIMAPPKRVVRAGTKLYKVSPIGCTEREIKGVGWYLDEEKDIKVMKDFYKQCRAEGIRLEVFEVVKGFNLFSLDPEYNFCDLEQYIASRDPDYKKTFDHRGRGDHGVVANWVRDHAEQFGVDGWWELMGLLVPLFMVEGMILDTAHSKMELSCSIVSKFVYP</sequence>
<evidence type="ECO:0000313" key="1">
    <source>
        <dbReference type="EMBL" id="AYV82522.1"/>
    </source>
</evidence>